<protein>
    <submittedName>
        <fullName evidence="2">Uncharacterized protein</fullName>
    </submittedName>
</protein>
<name>A0A3D8IUG0_9HELI</name>
<evidence type="ECO:0000313" key="2">
    <source>
        <dbReference type="EMBL" id="RDU68862.1"/>
    </source>
</evidence>
<keyword evidence="3" id="KW-1185">Reference proteome</keyword>
<accession>A0A3D8IUG0</accession>
<evidence type="ECO:0000313" key="3">
    <source>
        <dbReference type="Proteomes" id="UP000256424"/>
    </source>
</evidence>
<feature type="region of interest" description="Disordered" evidence="1">
    <location>
        <begin position="17"/>
        <end position="60"/>
    </location>
</feature>
<proteinExistence type="predicted"/>
<dbReference type="RefSeq" id="WP_115582667.1">
    <property type="nucleotide sequence ID" value="NZ_FZPM01000036.1"/>
</dbReference>
<gene>
    <name evidence="2" type="ORF">CQA66_09090</name>
</gene>
<sequence>MKFASLPALLVKNRARGTTAPACSDFSHHEVGADSTPCHSEGFMPEESQQINRDVSLRST</sequence>
<comment type="caution">
    <text evidence="2">The sequence shown here is derived from an EMBL/GenBank/DDBJ whole genome shotgun (WGS) entry which is preliminary data.</text>
</comment>
<feature type="compositionally biased region" description="Polar residues" evidence="1">
    <location>
        <begin position="47"/>
        <end position="60"/>
    </location>
</feature>
<dbReference type="EMBL" id="NXLW01000044">
    <property type="protein sequence ID" value="RDU68862.1"/>
    <property type="molecule type" value="Genomic_DNA"/>
</dbReference>
<reference evidence="2 3" key="1">
    <citation type="submission" date="2018-04" db="EMBL/GenBank/DDBJ databases">
        <title>Novel Campyloabacter and Helicobacter Species and Strains.</title>
        <authorList>
            <person name="Mannion A.J."/>
            <person name="Shen Z."/>
            <person name="Fox J.G."/>
        </authorList>
    </citation>
    <scope>NUCLEOTIDE SEQUENCE [LARGE SCALE GENOMIC DNA]</scope>
    <source>
        <strain evidence="2 3">MIT 97-5075</strain>
    </source>
</reference>
<evidence type="ECO:0000256" key="1">
    <source>
        <dbReference type="SAM" id="MobiDB-lite"/>
    </source>
</evidence>
<organism evidence="2 3">
    <name type="scientific">Helicobacter aurati</name>
    <dbReference type="NCBI Taxonomy" id="137778"/>
    <lineage>
        <taxon>Bacteria</taxon>
        <taxon>Pseudomonadati</taxon>
        <taxon>Campylobacterota</taxon>
        <taxon>Epsilonproteobacteria</taxon>
        <taxon>Campylobacterales</taxon>
        <taxon>Helicobacteraceae</taxon>
        <taxon>Helicobacter</taxon>
    </lineage>
</organism>
<dbReference type="OrthoDB" id="5363772at2"/>
<dbReference type="AlphaFoldDB" id="A0A3D8IUG0"/>
<dbReference type="Proteomes" id="UP000256424">
    <property type="component" value="Unassembled WGS sequence"/>
</dbReference>